<dbReference type="AlphaFoldDB" id="A0A3E1RFY6"/>
<keyword evidence="3" id="KW-0804">Transcription</keyword>
<dbReference type="SUPFAM" id="SSF46689">
    <property type="entry name" value="Homeodomain-like"/>
    <property type="match status" value="1"/>
</dbReference>
<evidence type="ECO:0000313" key="8">
    <source>
        <dbReference type="Proteomes" id="UP000260665"/>
    </source>
</evidence>
<dbReference type="InterPro" id="IPR001647">
    <property type="entry name" value="HTH_TetR"/>
</dbReference>
<dbReference type="GO" id="GO:0003700">
    <property type="term" value="F:DNA-binding transcription factor activity"/>
    <property type="evidence" value="ECO:0007669"/>
    <property type="project" value="TreeGrafter"/>
</dbReference>
<dbReference type="PRINTS" id="PR00455">
    <property type="entry name" value="HTHTETR"/>
</dbReference>
<dbReference type="PANTHER" id="PTHR30055:SF223">
    <property type="entry name" value="HTH-TYPE TRANSCRIPTIONAL REGULATOR UIDR"/>
    <property type="match status" value="1"/>
</dbReference>
<dbReference type="PANTHER" id="PTHR30055">
    <property type="entry name" value="HTH-TYPE TRANSCRIPTIONAL REGULATOR RUTR"/>
    <property type="match status" value="1"/>
</dbReference>
<feature type="DNA-binding region" description="H-T-H motif" evidence="4">
    <location>
        <begin position="46"/>
        <end position="65"/>
    </location>
</feature>
<organism evidence="7 8">
    <name type="scientific">Rhodoferax lacus</name>
    <dbReference type="NCBI Taxonomy" id="2184758"/>
    <lineage>
        <taxon>Bacteria</taxon>
        <taxon>Pseudomonadati</taxon>
        <taxon>Pseudomonadota</taxon>
        <taxon>Betaproteobacteria</taxon>
        <taxon>Burkholderiales</taxon>
        <taxon>Comamonadaceae</taxon>
        <taxon>Rhodoferax</taxon>
    </lineage>
</organism>
<sequence>MTSPCPIRQIVSTVRAKRERRKEARPGELLDAALDLFLEKGFAATRVEEVAQRAGVSKGTLFLYFSSKEELFKAVVRENISGRFTEWAEELKTYEGSSEDLLRYCMTSWWERVGNTKASGIPKLMMSEAGNFPELVAFFQQEVVQPGNALIVRILERGVERGEFRAVDPVYGVYSVLAPMTFLMMWKHGRGSCGDARIALDPHQYIASQVKTILHGLSITPAASASPPSSEPREPKKKPR</sequence>
<keyword evidence="1" id="KW-0805">Transcription regulation</keyword>
<dbReference type="RefSeq" id="WP_117174836.1">
    <property type="nucleotide sequence ID" value="NZ_QFZK01000002.1"/>
</dbReference>
<dbReference type="OrthoDB" id="9809994at2"/>
<protein>
    <submittedName>
        <fullName evidence="7">TetR family transcriptional regulator</fullName>
    </submittedName>
</protein>
<dbReference type="InterPro" id="IPR036271">
    <property type="entry name" value="Tet_transcr_reg_TetR-rel_C_sf"/>
</dbReference>
<dbReference type="Pfam" id="PF16859">
    <property type="entry name" value="TetR_C_11"/>
    <property type="match status" value="1"/>
</dbReference>
<evidence type="ECO:0000256" key="4">
    <source>
        <dbReference type="PROSITE-ProRule" id="PRU00335"/>
    </source>
</evidence>
<dbReference type="Gene3D" id="1.10.357.10">
    <property type="entry name" value="Tetracycline Repressor, domain 2"/>
    <property type="match status" value="1"/>
</dbReference>
<reference evidence="7 8" key="1">
    <citation type="submission" date="2018-05" db="EMBL/GenBank/DDBJ databases">
        <title>Rhodoferax soyangensis sp.nov., isolated from an oligotrophic freshwater lake.</title>
        <authorList>
            <person name="Park M."/>
        </authorList>
    </citation>
    <scope>NUCLEOTIDE SEQUENCE [LARGE SCALE GENOMIC DNA]</scope>
    <source>
        <strain evidence="7 8">IMCC26218</strain>
    </source>
</reference>
<dbReference type="Proteomes" id="UP000260665">
    <property type="component" value="Unassembled WGS sequence"/>
</dbReference>
<dbReference type="Gene3D" id="1.10.10.60">
    <property type="entry name" value="Homeodomain-like"/>
    <property type="match status" value="1"/>
</dbReference>
<dbReference type="PROSITE" id="PS50977">
    <property type="entry name" value="HTH_TETR_2"/>
    <property type="match status" value="1"/>
</dbReference>
<evidence type="ECO:0000256" key="3">
    <source>
        <dbReference type="ARBA" id="ARBA00023163"/>
    </source>
</evidence>
<name>A0A3E1RFY6_9BURK</name>
<evidence type="ECO:0000256" key="5">
    <source>
        <dbReference type="SAM" id="MobiDB-lite"/>
    </source>
</evidence>
<dbReference type="EMBL" id="QFZK01000002">
    <property type="protein sequence ID" value="RFO98173.1"/>
    <property type="molecule type" value="Genomic_DNA"/>
</dbReference>
<evidence type="ECO:0000256" key="1">
    <source>
        <dbReference type="ARBA" id="ARBA00023015"/>
    </source>
</evidence>
<dbReference type="InterPro" id="IPR050109">
    <property type="entry name" value="HTH-type_TetR-like_transc_reg"/>
</dbReference>
<evidence type="ECO:0000259" key="6">
    <source>
        <dbReference type="PROSITE" id="PS50977"/>
    </source>
</evidence>
<keyword evidence="2 4" id="KW-0238">DNA-binding</keyword>
<dbReference type="InterPro" id="IPR011075">
    <property type="entry name" value="TetR_C"/>
</dbReference>
<dbReference type="GO" id="GO:0000976">
    <property type="term" value="F:transcription cis-regulatory region binding"/>
    <property type="evidence" value="ECO:0007669"/>
    <property type="project" value="TreeGrafter"/>
</dbReference>
<dbReference type="Pfam" id="PF00440">
    <property type="entry name" value="TetR_N"/>
    <property type="match status" value="1"/>
</dbReference>
<gene>
    <name evidence="7" type="ORF">DIC66_05520</name>
</gene>
<comment type="caution">
    <text evidence="7">The sequence shown here is derived from an EMBL/GenBank/DDBJ whole genome shotgun (WGS) entry which is preliminary data.</text>
</comment>
<feature type="domain" description="HTH tetR-type" evidence="6">
    <location>
        <begin position="23"/>
        <end position="83"/>
    </location>
</feature>
<proteinExistence type="predicted"/>
<dbReference type="FunFam" id="1.10.10.60:FF:000141">
    <property type="entry name" value="TetR family transcriptional regulator"/>
    <property type="match status" value="1"/>
</dbReference>
<evidence type="ECO:0000313" key="7">
    <source>
        <dbReference type="EMBL" id="RFO98173.1"/>
    </source>
</evidence>
<accession>A0A3E1RFY6</accession>
<dbReference type="SUPFAM" id="SSF48498">
    <property type="entry name" value="Tetracyclin repressor-like, C-terminal domain"/>
    <property type="match status" value="1"/>
</dbReference>
<dbReference type="InterPro" id="IPR009057">
    <property type="entry name" value="Homeodomain-like_sf"/>
</dbReference>
<keyword evidence="8" id="KW-1185">Reference proteome</keyword>
<feature type="region of interest" description="Disordered" evidence="5">
    <location>
        <begin position="220"/>
        <end position="240"/>
    </location>
</feature>
<evidence type="ECO:0000256" key="2">
    <source>
        <dbReference type="ARBA" id="ARBA00023125"/>
    </source>
</evidence>